<evidence type="ECO:0000313" key="2">
    <source>
        <dbReference type="Proteomes" id="UP001164746"/>
    </source>
</evidence>
<name>A0ABY7F7D3_MYAAR</name>
<protein>
    <submittedName>
        <fullName evidence="1">Uncharacterized protein</fullName>
    </submittedName>
</protein>
<evidence type="ECO:0000313" key="1">
    <source>
        <dbReference type="EMBL" id="WAR16932.1"/>
    </source>
</evidence>
<dbReference type="Proteomes" id="UP001164746">
    <property type="component" value="Chromosome 10"/>
</dbReference>
<proteinExistence type="predicted"/>
<organism evidence="1 2">
    <name type="scientific">Mya arenaria</name>
    <name type="common">Soft-shell clam</name>
    <dbReference type="NCBI Taxonomy" id="6604"/>
    <lineage>
        <taxon>Eukaryota</taxon>
        <taxon>Metazoa</taxon>
        <taxon>Spiralia</taxon>
        <taxon>Lophotrochozoa</taxon>
        <taxon>Mollusca</taxon>
        <taxon>Bivalvia</taxon>
        <taxon>Autobranchia</taxon>
        <taxon>Heteroconchia</taxon>
        <taxon>Euheterodonta</taxon>
        <taxon>Imparidentia</taxon>
        <taxon>Neoheterodontei</taxon>
        <taxon>Myida</taxon>
        <taxon>Myoidea</taxon>
        <taxon>Myidae</taxon>
        <taxon>Mya</taxon>
    </lineage>
</organism>
<gene>
    <name evidence="1" type="ORF">MAR_031526</name>
</gene>
<sequence length="279" mass="31239">MMKTQRLRAICCQIYQALDKCLKECLKPPDSDKENDFCANVCPLRYIKIPSTITSSTAAKTPIAPKQPQNMSTNIQPPAPAIFSKGATMPTRRHTNTPTKITTKHVRSSLSSTLLSVFGLSFSSPRNASTVTQTYSTYKAPAQYPTNNPGPTLGPREGHMCYLGTFKLKSDPHAPNRQVQWWSLPLLAVVLHVLLPATGCYVQQTDQTLRLCEYSDWLPEKHSDNSNTVSINVSVNPFVHDREDFCTSICQQHRTYRKPRAELLVLPRLVQTEEQSSCS</sequence>
<keyword evidence="2" id="KW-1185">Reference proteome</keyword>
<reference evidence="1" key="1">
    <citation type="submission" date="2022-11" db="EMBL/GenBank/DDBJ databases">
        <title>Centuries of genome instability and evolution in soft-shell clam transmissible cancer (bioRxiv).</title>
        <authorList>
            <person name="Hart S.F.M."/>
            <person name="Yonemitsu M.A."/>
            <person name="Giersch R.M."/>
            <person name="Beal B.F."/>
            <person name="Arriagada G."/>
            <person name="Davis B.W."/>
            <person name="Ostrander E.A."/>
            <person name="Goff S.P."/>
            <person name="Metzger M.J."/>
        </authorList>
    </citation>
    <scope>NUCLEOTIDE SEQUENCE</scope>
    <source>
        <strain evidence="1">MELC-2E11</strain>
        <tissue evidence="1">Siphon/mantle</tissue>
    </source>
</reference>
<dbReference type="EMBL" id="CP111021">
    <property type="protein sequence ID" value="WAR16932.1"/>
    <property type="molecule type" value="Genomic_DNA"/>
</dbReference>
<feature type="non-terminal residue" evidence="1">
    <location>
        <position position="1"/>
    </location>
</feature>
<accession>A0ABY7F7D3</accession>